<dbReference type="Pfam" id="PF09360">
    <property type="entry name" value="zf-CDGSH"/>
    <property type="match status" value="1"/>
</dbReference>
<reference evidence="6 7" key="1">
    <citation type="submission" date="2018-03" db="EMBL/GenBank/DDBJ databases">
        <title>Genomic Encyclopedia of Archaeal and Bacterial Type Strains, Phase II (KMG-II): from individual species to whole genera.</title>
        <authorList>
            <person name="Goeker M."/>
        </authorList>
    </citation>
    <scope>NUCLEOTIDE SEQUENCE [LARGE SCALE GENOMIC DNA]</scope>
    <source>
        <strain evidence="6 7">DSM 100346</strain>
    </source>
</reference>
<dbReference type="AlphaFoldDB" id="A0A316AL46"/>
<dbReference type="InterPro" id="IPR010693">
    <property type="entry name" value="Divergent_4Fe-4S_mono-cluster"/>
</dbReference>
<evidence type="ECO:0000256" key="4">
    <source>
        <dbReference type="ARBA" id="ARBA00023014"/>
    </source>
</evidence>
<gene>
    <name evidence="6" type="ORF">CLV98_104215</name>
</gene>
<organism evidence="6 7">
    <name type="scientific">Dyadobacter jejuensis</name>
    <dbReference type="NCBI Taxonomy" id="1082580"/>
    <lineage>
        <taxon>Bacteria</taxon>
        <taxon>Pseudomonadati</taxon>
        <taxon>Bacteroidota</taxon>
        <taxon>Cytophagia</taxon>
        <taxon>Cytophagales</taxon>
        <taxon>Spirosomataceae</taxon>
        <taxon>Dyadobacter</taxon>
    </lineage>
</organism>
<dbReference type="OrthoDB" id="9795032at2"/>
<protein>
    <submittedName>
        <fullName evidence="6">Putative Fe-S cluster protein YjdI</fullName>
    </submittedName>
</protein>
<dbReference type="InterPro" id="IPR042216">
    <property type="entry name" value="MitoNEET_CISD"/>
</dbReference>
<dbReference type="GO" id="GO:0046872">
    <property type="term" value="F:metal ion binding"/>
    <property type="evidence" value="ECO:0007669"/>
    <property type="project" value="UniProtKB-KW"/>
</dbReference>
<dbReference type="EMBL" id="QGDT01000004">
    <property type="protein sequence ID" value="PWJ58356.1"/>
    <property type="molecule type" value="Genomic_DNA"/>
</dbReference>
<dbReference type="GO" id="GO:0051537">
    <property type="term" value="F:2 iron, 2 sulfur cluster binding"/>
    <property type="evidence" value="ECO:0007669"/>
    <property type="project" value="UniProtKB-KW"/>
</dbReference>
<accession>A0A316AL46</accession>
<dbReference type="Gene3D" id="3.40.5.90">
    <property type="entry name" value="CDGSH iron-sulfur domain, mitoNEET-type"/>
    <property type="match status" value="1"/>
</dbReference>
<comment type="caution">
    <text evidence="6">The sequence shown here is derived from an EMBL/GenBank/DDBJ whole genome shotgun (WGS) entry which is preliminary data.</text>
</comment>
<keyword evidence="4" id="KW-0411">Iron-sulfur</keyword>
<evidence type="ECO:0000256" key="1">
    <source>
        <dbReference type="ARBA" id="ARBA00022714"/>
    </source>
</evidence>
<sequence>MSEIVKKYSNGEMTIIWKPALCIHSRICWQKTGSLPEVFNPAEKPWIKPDAAPTERIAEQIKRCPSGALSYEVNTEQPPEALSEQTAQPTVIDVTANGPLLIYGSLTVRESTGEESHKTKVTAFCRCGHSAHKPYCDGSHIAASFQDS</sequence>
<dbReference type="Proteomes" id="UP000245880">
    <property type="component" value="Unassembled WGS sequence"/>
</dbReference>
<evidence type="ECO:0000313" key="6">
    <source>
        <dbReference type="EMBL" id="PWJ58356.1"/>
    </source>
</evidence>
<dbReference type="RefSeq" id="WP_109674215.1">
    <property type="nucleotide sequence ID" value="NZ_QGDT01000004.1"/>
</dbReference>
<dbReference type="Pfam" id="PF06902">
    <property type="entry name" value="Fer4_19"/>
    <property type="match status" value="1"/>
</dbReference>
<dbReference type="GO" id="GO:0005737">
    <property type="term" value="C:cytoplasm"/>
    <property type="evidence" value="ECO:0007669"/>
    <property type="project" value="UniProtKB-ARBA"/>
</dbReference>
<evidence type="ECO:0000256" key="2">
    <source>
        <dbReference type="ARBA" id="ARBA00022723"/>
    </source>
</evidence>
<feature type="domain" description="Iron-binding zinc finger CDGSH type" evidence="5">
    <location>
        <begin position="106"/>
        <end position="146"/>
    </location>
</feature>
<evidence type="ECO:0000313" key="7">
    <source>
        <dbReference type="Proteomes" id="UP000245880"/>
    </source>
</evidence>
<evidence type="ECO:0000259" key="5">
    <source>
        <dbReference type="SMART" id="SM00704"/>
    </source>
</evidence>
<evidence type="ECO:0000256" key="3">
    <source>
        <dbReference type="ARBA" id="ARBA00023004"/>
    </source>
</evidence>
<keyword evidence="1" id="KW-0001">2Fe-2S</keyword>
<dbReference type="InterPro" id="IPR018967">
    <property type="entry name" value="FeS-contain_CDGSH-typ"/>
</dbReference>
<dbReference type="SMART" id="SM00704">
    <property type="entry name" value="ZnF_CDGSH"/>
    <property type="match status" value="1"/>
</dbReference>
<proteinExistence type="predicted"/>
<name>A0A316AL46_9BACT</name>
<keyword evidence="7" id="KW-1185">Reference proteome</keyword>
<keyword evidence="2" id="KW-0479">Metal-binding</keyword>
<keyword evidence="3" id="KW-0408">Iron</keyword>